<protein>
    <submittedName>
        <fullName evidence="3">Uncharacterized protein</fullName>
    </submittedName>
</protein>
<name>A0A163JTJ5_ABSGL</name>
<evidence type="ECO:0000313" key="4">
    <source>
        <dbReference type="Proteomes" id="UP000078561"/>
    </source>
</evidence>
<dbReference type="InParanoid" id="A0A163JTJ5"/>
<sequence length="87" mass="9379">MVQSTSLLLVLAFAAVSINGAPFDRRHKDEQSQDESKVPPFGGSAQNPTYQLAPDQDSMYGHNISQGFDPDILANALGIDPASIYRS</sequence>
<keyword evidence="4" id="KW-1185">Reference proteome</keyword>
<dbReference type="EMBL" id="LT554031">
    <property type="protein sequence ID" value="SAM03021.1"/>
    <property type="molecule type" value="Genomic_DNA"/>
</dbReference>
<keyword evidence="2" id="KW-0732">Signal</keyword>
<evidence type="ECO:0000256" key="1">
    <source>
        <dbReference type="SAM" id="MobiDB-lite"/>
    </source>
</evidence>
<dbReference type="AlphaFoldDB" id="A0A163JTJ5"/>
<feature type="signal peptide" evidence="2">
    <location>
        <begin position="1"/>
        <end position="20"/>
    </location>
</feature>
<evidence type="ECO:0000256" key="2">
    <source>
        <dbReference type="SAM" id="SignalP"/>
    </source>
</evidence>
<accession>A0A163JTJ5</accession>
<proteinExistence type="predicted"/>
<evidence type="ECO:0000313" key="3">
    <source>
        <dbReference type="EMBL" id="SAM03021.1"/>
    </source>
</evidence>
<dbReference type="Proteomes" id="UP000078561">
    <property type="component" value="Unassembled WGS sequence"/>
</dbReference>
<organism evidence="3">
    <name type="scientific">Absidia glauca</name>
    <name type="common">Pin mould</name>
    <dbReference type="NCBI Taxonomy" id="4829"/>
    <lineage>
        <taxon>Eukaryota</taxon>
        <taxon>Fungi</taxon>
        <taxon>Fungi incertae sedis</taxon>
        <taxon>Mucoromycota</taxon>
        <taxon>Mucoromycotina</taxon>
        <taxon>Mucoromycetes</taxon>
        <taxon>Mucorales</taxon>
        <taxon>Cunninghamellaceae</taxon>
        <taxon>Absidia</taxon>
    </lineage>
</organism>
<feature type="chain" id="PRO_5007843433" evidence="2">
    <location>
        <begin position="21"/>
        <end position="87"/>
    </location>
</feature>
<feature type="region of interest" description="Disordered" evidence="1">
    <location>
        <begin position="22"/>
        <end position="64"/>
    </location>
</feature>
<feature type="compositionally biased region" description="Basic and acidic residues" evidence="1">
    <location>
        <begin position="23"/>
        <end position="37"/>
    </location>
</feature>
<gene>
    <name evidence="3" type="primary">ABSGL_08838.1 scaffold 10450</name>
</gene>
<reference evidence="3" key="1">
    <citation type="submission" date="2016-04" db="EMBL/GenBank/DDBJ databases">
        <authorList>
            <person name="Evans L.H."/>
            <person name="Alamgir A."/>
            <person name="Owens N."/>
            <person name="Weber N.D."/>
            <person name="Virtaneva K."/>
            <person name="Barbian K."/>
            <person name="Babar A."/>
            <person name="Rosenke K."/>
        </authorList>
    </citation>
    <scope>NUCLEOTIDE SEQUENCE [LARGE SCALE GENOMIC DNA]</scope>
    <source>
        <strain evidence="3">CBS 101.48</strain>
    </source>
</reference>